<comment type="similarity">
    <text evidence="3">Belongs to the flagella basal body rod proteins family.</text>
</comment>
<evidence type="ECO:0000313" key="10">
    <source>
        <dbReference type="EMBL" id="SDE61191.1"/>
    </source>
</evidence>
<protein>
    <recommendedName>
        <fullName evidence="4">Flagellar hook-associated protein 1</fullName>
    </recommendedName>
</protein>
<dbReference type="OrthoDB" id="7181295at2"/>
<dbReference type="InterPro" id="IPR053927">
    <property type="entry name" value="FlgK_helical"/>
</dbReference>
<dbReference type="InterPro" id="IPR010930">
    <property type="entry name" value="Flg_bb/hook_C_dom"/>
</dbReference>
<dbReference type="PANTHER" id="PTHR30033">
    <property type="entry name" value="FLAGELLAR HOOK-ASSOCIATED PROTEIN 1"/>
    <property type="match status" value="1"/>
</dbReference>
<evidence type="ECO:0000256" key="6">
    <source>
        <dbReference type="ARBA" id="ARBA00023143"/>
    </source>
</evidence>
<evidence type="ECO:0000256" key="1">
    <source>
        <dbReference type="ARBA" id="ARBA00004117"/>
    </source>
</evidence>
<feature type="domain" description="Flagellar basal body rod protein N-terminal" evidence="7">
    <location>
        <begin position="7"/>
        <end position="36"/>
    </location>
</feature>
<evidence type="ECO:0000259" key="9">
    <source>
        <dbReference type="Pfam" id="PF22638"/>
    </source>
</evidence>
<keyword evidence="10" id="KW-0966">Cell projection</keyword>
<evidence type="ECO:0000259" key="8">
    <source>
        <dbReference type="Pfam" id="PF06429"/>
    </source>
</evidence>
<evidence type="ECO:0000256" key="2">
    <source>
        <dbReference type="ARBA" id="ARBA00004613"/>
    </source>
</evidence>
<keyword evidence="10" id="KW-0969">Cilium</keyword>
<dbReference type="GO" id="GO:0005198">
    <property type="term" value="F:structural molecule activity"/>
    <property type="evidence" value="ECO:0007669"/>
    <property type="project" value="InterPro"/>
</dbReference>
<feature type="domain" description="Flagellar hook-associated protein FlgK helical" evidence="9">
    <location>
        <begin position="90"/>
        <end position="312"/>
    </location>
</feature>
<comment type="subcellular location">
    <subcellularLocation>
        <location evidence="1">Bacterial flagellum basal body</location>
    </subcellularLocation>
    <subcellularLocation>
        <location evidence="2">Secreted</location>
    </subcellularLocation>
</comment>
<dbReference type="Pfam" id="PF22638">
    <property type="entry name" value="FlgK_D1"/>
    <property type="match status" value="1"/>
</dbReference>
<dbReference type="Pfam" id="PF00460">
    <property type="entry name" value="Flg_bb_rod"/>
    <property type="match status" value="1"/>
</dbReference>
<dbReference type="GO" id="GO:0009424">
    <property type="term" value="C:bacterial-type flagellum hook"/>
    <property type="evidence" value="ECO:0007669"/>
    <property type="project" value="InterPro"/>
</dbReference>
<dbReference type="Pfam" id="PF06429">
    <property type="entry name" value="Flg_bbr_C"/>
    <property type="match status" value="1"/>
</dbReference>
<dbReference type="NCBIfam" id="TIGR02492">
    <property type="entry name" value="flgK_ends"/>
    <property type="match status" value="1"/>
</dbReference>
<dbReference type="Proteomes" id="UP000183812">
    <property type="component" value="Unassembled WGS sequence"/>
</dbReference>
<dbReference type="EMBL" id="FNAY01000002">
    <property type="protein sequence ID" value="SDE61191.1"/>
    <property type="molecule type" value="Genomic_DNA"/>
</dbReference>
<reference evidence="10 11" key="1">
    <citation type="submission" date="2016-10" db="EMBL/GenBank/DDBJ databases">
        <authorList>
            <person name="de Groot N.N."/>
        </authorList>
    </citation>
    <scope>NUCLEOTIDE SEQUENCE [LARGE SCALE GENOMIC DNA]</scope>
    <source>
        <strain evidence="11">DSM 938 / 37b4</strain>
    </source>
</reference>
<dbReference type="GO" id="GO:0005576">
    <property type="term" value="C:extracellular region"/>
    <property type="evidence" value="ECO:0007669"/>
    <property type="project" value="UniProtKB-SubCell"/>
</dbReference>
<dbReference type="AlphaFoldDB" id="A0A1G7EBX9"/>
<sequence length="484" mass="49965">MSIANAFNFALSGLTASSRKAEVVSSNIANAMTEGYARRELSIASQTLGGTGGGVRILGVNRIVNQVVQQDLLLADSAAANTTAKADFYNRLESRIGDPETAGSLSATMSDFESALLTAASMPDSTARLTAAVRAASTVADKLNSVSEDLQAARLTADKSIAKQVRTLNETLVQLQEMNRTITTQISIGNDAAGLMDERQSLVNQIAEIVPLRVVQRDNNQIALFTTGGAILLDGTAATIGFDGAGAMAAHLTLDSGALSGLTINGYPTSTLDDGPLGGGTLGAAFAVRDELAPEAQSQLDAFARDLMTRFEDPSVDTTLSAGDPGLFTDAGAAFDASTEVGLAGRLQLNAIVDPEQGGSSWHLRDGLMAAAPGAISDGTILNALSAALTRESAPASGNYGSALRSASGLAADLLSFAASGRQSAEMTQGYATARQEALTEMSLADGVDTDYEMQSLLVIEKAYAANAKVVQTIDAMLQELLDI</sequence>
<name>A0A1G7EBX9_RHOCA</name>
<evidence type="ECO:0000256" key="5">
    <source>
        <dbReference type="ARBA" id="ARBA00022525"/>
    </source>
</evidence>
<dbReference type="GO" id="GO:0009425">
    <property type="term" value="C:bacterial-type flagellum basal body"/>
    <property type="evidence" value="ECO:0007669"/>
    <property type="project" value="UniProtKB-SubCell"/>
</dbReference>
<evidence type="ECO:0000256" key="3">
    <source>
        <dbReference type="ARBA" id="ARBA00009677"/>
    </source>
</evidence>
<gene>
    <name evidence="10" type="ORF">SAMN04244550_00729</name>
</gene>
<dbReference type="GO" id="GO:0044780">
    <property type="term" value="P:bacterial-type flagellum assembly"/>
    <property type="evidence" value="ECO:0007669"/>
    <property type="project" value="InterPro"/>
</dbReference>
<dbReference type="SUPFAM" id="SSF64518">
    <property type="entry name" value="Phase 1 flagellin"/>
    <property type="match status" value="1"/>
</dbReference>
<keyword evidence="10" id="KW-0282">Flagellum</keyword>
<keyword evidence="6" id="KW-0975">Bacterial flagellum</keyword>
<feature type="domain" description="Flagellar basal-body/hook protein C-terminal" evidence="8">
    <location>
        <begin position="447"/>
        <end position="483"/>
    </location>
</feature>
<organism evidence="10 11">
    <name type="scientific">Rhodobacter capsulatus</name>
    <name type="common">Rhodopseudomonas capsulata</name>
    <dbReference type="NCBI Taxonomy" id="1061"/>
    <lineage>
        <taxon>Bacteria</taxon>
        <taxon>Pseudomonadati</taxon>
        <taxon>Pseudomonadota</taxon>
        <taxon>Alphaproteobacteria</taxon>
        <taxon>Rhodobacterales</taxon>
        <taxon>Rhodobacter group</taxon>
        <taxon>Rhodobacter</taxon>
    </lineage>
</organism>
<evidence type="ECO:0000259" key="7">
    <source>
        <dbReference type="Pfam" id="PF00460"/>
    </source>
</evidence>
<keyword evidence="5" id="KW-0964">Secreted</keyword>
<dbReference type="RefSeq" id="WP_074552850.1">
    <property type="nucleotide sequence ID" value="NZ_CP119563.1"/>
</dbReference>
<dbReference type="InterPro" id="IPR002371">
    <property type="entry name" value="FlgK"/>
</dbReference>
<accession>A0A1G7EBX9</accession>
<dbReference type="PANTHER" id="PTHR30033:SF1">
    <property type="entry name" value="FLAGELLAR HOOK-ASSOCIATED PROTEIN 1"/>
    <property type="match status" value="1"/>
</dbReference>
<proteinExistence type="inferred from homology"/>
<dbReference type="InterPro" id="IPR001444">
    <property type="entry name" value="Flag_bb_rod_N"/>
</dbReference>
<evidence type="ECO:0000313" key="11">
    <source>
        <dbReference type="Proteomes" id="UP000183812"/>
    </source>
</evidence>
<evidence type="ECO:0000256" key="4">
    <source>
        <dbReference type="ARBA" id="ARBA00016244"/>
    </source>
</evidence>